<proteinExistence type="predicted"/>
<protein>
    <submittedName>
        <fullName evidence="2">Uncharacterized protein</fullName>
    </submittedName>
</protein>
<feature type="region of interest" description="Disordered" evidence="1">
    <location>
        <begin position="237"/>
        <end position="265"/>
    </location>
</feature>
<dbReference type="InterPro" id="IPR004252">
    <property type="entry name" value="Probable_transposase_24"/>
</dbReference>
<organism evidence="2 3">
    <name type="scientific">Brassica oleracea var. oleracea</name>
    <dbReference type="NCBI Taxonomy" id="109376"/>
    <lineage>
        <taxon>Eukaryota</taxon>
        <taxon>Viridiplantae</taxon>
        <taxon>Streptophyta</taxon>
        <taxon>Embryophyta</taxon>
        <taxon>Tracheophyta</taxon>
        <taxon>Spermatophyta</taxon>
        <taxon>Magnoliopsida</taxon>
        <taxon>eudicotyledons</taxon>
        <taxon>Gunneridae</taxon>
        <taxon>Pentapetalae</taxon>
        <taxon>rosids</taxon>
        <taxon>malvids</taxon>
        <taxon>Brassicales</taxon>
        <taxon>Brassicaceae</taxon>
        <taxon>Brassiceae</taxon>
        <taxon>Brassica</taxon>
    </lineage>
</organism>
<accession>A0A0D3E6U8</accession>
<reference evidence="2" key="2">
    <citation type="submission" date="2015-03" db="UniProtKB">
        <authorList>
            <consortium name="EnsemblPlants"/>
        </authorList>
    </citation>
    <scope>IDENTIFICATION</scope>
</reference>
<feature type="compositionally biased region" description="Low complexity" evidence="1">
    <location>
        <begin position="18"/>
        <end position="37"/>
    </location>
</feature>
<dbReference type="Pfam" id="PF03004">
    <property type="entry name" value="Transposase_24"/>
    <property type="match status" value="1"/>
</dbReference>
<dbReference type="Proteomes" id="UP000032141">
    <property type="component" value="Chromosome C9"/>
</dbReference>
<sequence length="265" mass="28683">MAPRPRPAAPAPTYADLFGDGSSFSGPSSSSGTVPDSHTSRRVPSTPPPLPSQMPPPRAPPVAPDQPAPPAAVHPNLRVPAHAPFARYTIEDLLAQPGREGLQVLDPDRPPDGVFVDPASEKLFNAVASRVEEQETQLTQQSADGLPVKLSIEEVDRIFEDVATRKKGRTVGIGSVNEVARVTSSYYSRWDQDNNRMQARMDTQQQRLDSLEGLLDVMAVGNPTLQRALAERRAALGMSQPDPEARTYTDPNPSANYFDDDDVGL</sequence>
<reference evidence="2 3" key="1">
    <citation type="journal article" date="2014" name="Genome Biol.">
        <title>Transcriptome and methylome profiling reveals relics of genome dominance in the mesopolyploid Brassica oleracea.</title>
        <authorList>
            <person name="Parkin I.A."/>
            <person name="Koh C."/>
            <person name="Tang H."/>
            <person name="Robinson S.J."/>
            <person name="Kagale S."/>
            <person name="Clarke W.E."/>
            <person name="Town C.D."/>
            <person name="Nixon J."/>
            <person name="Krishnakumar V."/>
            <person name="Bidwell S.L."/>
            <person name="Denoeud F."/>
            <person name="Belcram H."/>
            <person name="Links M.G."/>
            <person name="Just J."/>
            <person name="Clarke C."/>
            <person name="Bender T."/>
            <person name="Huebert T."/>
            <person name="Mason A.S."/>
            <person name="Pires J.C."/>
            <person name="Barker G."/>
            <person name="Moore J."/>
            <person name="Walley P.G."/>
            <person name="Manoli S."/>
            <person name="Batley J."/>
            <person name="Edwards D."/>
            <person name="Nelson M.N."/>
            <person name="Wang X."/>
            <person name="Paterson A.H."/>
            <person name="King G."/>
            <person name="Bancroft I."/>
            <person name="Chalhoub B."/>
            <person name="Sharpe A.G."/>
        </authorList>
    </citation>
    <scope>NUCLEOTIDE SEQUENCE</scope>
    <source>
        <strain evidence="2 3">cv. TO1000</strain>
    </source>
</reference>
<dbReference type="EnsemblPlants" id="Bo9g064190.1">
    <property type="protein sequence ID" value="Bo9g064190.1"/>
    <property type="gene ID" value="Bo9g064190"/>
</dbReference>
<feature type="compositionally biased region" description="Pro residues" evidence="1">
    <location>
        <begin position="45"/>
        <end position="72"/>
    </location>
</feature>
<feature type="region of interest" description="Disordered" evidence="1">
    <location>
        <begin position="1"/>
        <end position="76"/>
    </location>
</feature>
<evidence type="ECO:0000313" key="2">
    <source>
        <dbReference type="EnsemblPlants" id="Bo9g064190.1"/>
    </source>
</evidence>
<feature type="compositionally biased region" description="Pro residues" evidence="1">
    <location>
        <begin position="1"/>
        <end position="10"/>
    </location>
</feature>
<evidence type="ECO:0000256" key="1">
    <source>
        <dbReference type="SAM" id="MobiDB-lite"/>
    </source>
</evidence>
<dbReference type="HOGENOM" id="CLU_033858_1_1_1"/>
<dbReference type="AlphaFoldDB" id="A0A0D3E6U8"/>
<dbReference type="Gramene" id="Bo9g064190.1">
    <property type="protein sequence ID" value="Bo9g064190.1"/>
    <property type="gene ID" value="Bo9g064190"/>
</dbReference>
<name>A0A0D3E6U8_BRAOL</name>
<evidence type="ECO:0000313" key="3">
    <source>
        <dbReference type="Proteomes" id="UP000032141"/>
    </source>
</evidence>
<keyword evidence="3" id="KW-1185">Reference proteome</keyword>